<accession>A0A6C0JTT0</accession>
<dbReference type="EMBL" id="MN740688">
    <property type="protein sequence ID" value="QHU07837.1"/>
    <property type="molecule type" value="Genomic_DNA"/>
</dbReference>
<name>A0A6C0JTT0_9ZZZZ</name>
<sequence length="276" mass="32639">MDTFRRVTRGAPEELSERVTRGAPELRSSLFAAGSGKYTCQIEYNDYLGFKNGFFEIVNVYTKYISCEPKDPLRFKAFFDIFDNIQTIFIHSEDVFLLNDVLKLIYKFEDKFINVKKVEALITKYDCETISIIKSLSPLLLNKFFALKCSLHFYKCIESYVSKIQNLNLEIIHNNYDEFFKILTKRINYLIVEFYNVIPQRIESDKIFILPKRLSIKFHCSTLNDVENIIKKVYKSIRSENIVTITFYLPNKTCLDEFVTMKNKYVFIDFQIEFVV</sequence>
<dbReference type="AlphaFoldDB" id="A0A6C0JTT0"/>
<protein>
    <submittedName>
        <fullName evidence="1">Uncharacterized protein</fullName>
    </submittedName>
</protein>
<proteinExistence type="predicted"/>
<organism evidence="1">
    <name type="scientific">viral metagenome</name>
    <dbReference type="NCBI Taxonomy" id="1070528"/>
    <lineage>
        <taxon>unclassified sequences</taxon>
        <taxon>metagenomes</taxon>
        <taxon>organismal metagenomes</taxon>
    </lineage>
</organism>
<evidence type="ECO:0000313" key="1">
    <source>
        <dbReference type="EMBL" id="QHU07837.1"/>
    </source>
</evidence>
<reference evidence="1" key="1">
    <citation type="journal article" date="2020" name="Nature">
        <title>Giant virus diversity and host interactions through global metagenomics.</title>
        <authorList>
            <person name="Schulz F."/>
            <person name="Roux S."/>
            <person name="Paez-Espino D."/>
            <person name="Jungbluth S."/>
            <person name="Walsh D.A."/>
            <person name="Denef V.J."/>
            <person name="McMahon K.D."/>
            <person name="Konstantinidis K.T."/>
            <person name="Eloe-Fadrosh E.A."/>
            <person name="Kyrpides N.C."/>
            <person name="Woyke T."/>
        </authorList>
    </citation>
    <scope>NUCLEOTIDE SEQUENCE</scope>
    <source>
        <strain evidence="1">GVMAG-S-1041349-163</strain>
    </source>
</reference>